<evidence type="ECO:0000256" key="2">
    <source>
        <dbReference type="RuleBase" id="RU004508"/>
    </source>
</evidence>
<organism evidence="3 4">
    <name type="scientific">Flavobacterium macrobrachii</name>
    <dbReference type="NCBI Taxonomy" id="591204"/>
    <lineage>
        <taxon>Bacteria</taxon>
        <taxon>Pseudomonadati</taxon>
        <taxon>Bacteroidota</taxon>
        <taxon>Flavobacteriia</taxon>
        <taxon>Flavobacteriales</taxon>
        <taxon>Flavobacteriaceae</taxon>
        <taxon>Flavobacterium</taxon>
    </lineage>
</organism>
<name>A0ABS2CY15_9FLAO</name>
<evidence type="ECO:0000256" key="1">
    <source>
        <dbReference type="ARBA" id="ARBA00037999"/>
    </source>
</evidence>
<comment type="similarity">
    <text evidence="1 2">Belongs to the DegT/DnrJ/EryC1 family.</text>
</comment>
<dbReference type="SUPFAM" id="SSF53383">
    <property type="entry name" value="PLP-dependent transferases"/>
    <property type="match status" value="1"/>
</dbReference>
<reference evidence="3 4" key="1">
    <citation type="submission" date="2021-02" db="EMBL/GenBank/DDBJ databases">
        <authorList>
            <person name="Jung H.S."/>
            <person name="Chun B.H."/>
            <person name="Jeon C.O."/>
        </authorList>
    </citation>
    <scope>NUCLEOTIDE SEQUENCE [LARGE SCALE GENOMIC DNA]</scope>
    <source>
        <strain evidence="3 4">LMG 25203</strain>
    </source>
</reference>
<dbReference type="PANTHER" id="PTHR30244">
    <property type="entry name" value="TRANSAMINASE"/>
    <property type="match status" value="1"/>
</dbReference>
<evidence type="ECO:0000313" key="3">
    <source>
        <dbReference type="EMBL" id="MBM6499816.1"/>
    </source>
</evidence>
<keyword evidence="2" id="KW-0663">Pyridoxal phosphate</keyword>
<proteinExistence type="inferred from homology"/>
<protein>
    <submittedName>
        <fullName evidence="3">DegT/DnrJ/EryC1/StrS aminotransferase family protein</fullName>
    </submittedName>
</protein>
<sequence>MFIVNPDPYLLPTFRISPFATSFLSENEKLPFDNFADTYLDNKFNKKQWVYTINGRQAIEQALKNYNLNPTDVVTILTTSGNKYISSCVTSSIEKFCQWNRELSADTKIIFVNHEFGYPFQQMEKLLALNIPIIEDCCTTFFSNDDNNKLGKYGDYAIYSLPKFFPIQVGGILVANNSKLLPPTDLINDEQKQYIQKVLSFHLKQENNLLSKRKENFNYAFNKFSNLGFTLRFETKATTVPSVLMLNNNAVVKDLNELKVHFANYGVQSSVFYGEEAFFIPNHQSLSFANIDYLYNCLVQFLKNQ</sequence>
<accession>A0ABS2CY15</accession>
<keyword evidence="3" id="KW-0032">Aminotransferase</keyword>
<dbReference type="InterPro" id="IPR015424">
    <property type="entry name" value="PyrdxlP-dep_Trfase"/>
</dbReference>
<dbReference type="EMBL" id="JACSOD020000491">
    <property type="protein sequence ID" value="MBM6499816.1"/>
    <property type="molecule type" value="Genomic_DNA"/>
</dbReference>
<dbReference type="Pfam" id="PF01041">
    <property type="entry name" value="DegT_DnrJ_EryC1"/>
    <property type="match status" value="1"/>
</dbReference>
<dbReference type="InterPro" id="IPR000653">
    <property type="entry name" value="DegT/StrS_aminotransferase"/>
</dbReference>
<keyword evidence="4" id="KW-1185">Reference proteome</keyword>
<dbReference type="Proteomes" id="UP000759529">
    <property type="component" value="Unassembled WGS sequence"/>
</dbReference>
<dbReference type="RefSeq" id="WP_187657122.1">
    <property type="nucleotide sequence ID" value="NZ_JACSOD020000491.1"/>
</dbReference>
<gene>
    <name evidence="3" type="ORF">H9X54_010975</name>
</gene>
<keyword evidence="3" id="KW-0808">Transferase</keyword>
<comment type="caution">
    <text evidence="3">The sequence shown here is derived from an EMBL/GenBank/DDBJ whole genome shotgun (WGS) entry which is preliminary data.</text>
</comment>
<dbReference type="InterPro" id="IPR015421">
    <property type="entry name" value="PyrdxlP-dep_Trfase_major"/>
</dbReference>
<evidence type="ECO:0000313" key="4">
    <source>
        <dbReference type="Proteomes" id="UP000759529"/>
    </source>
</evidence>
<dbReference type="GO" id="GO:0008483">
    <property type="term" value="F:transaminase activity"/>
    <property type="evidence" value="ECO:0007669"/>
    <property type="project" value="UniProtKB-KW"/>
</dbReference>
<dbReference type="PANTHER" id="PTHR30244:SF34">
    <property type="entry name" value="DTDP-4-AMINO-4,6-DIDEOXYGALACTOSE TRANSAMINASE"/>
    <property type="match status" value="1"/>
</dbReference>
<dbReference type="Gene3D" id="3.40.640.10">
    <property type="entry name" value="Type I PLP-dependent aspartate aminotransferase-like (Major domain)"/>
    <property type="match status" value="1"/>
</dbReference>